<dbReference type="Proteomes" id="UP001596425">
    <property type="component" value="Unassembled WGS sequence"/>
</dbReference>
<name>A0ABW1YQG0_9GAMM</name>
<gene>
    <name evidence="1" type="ORF">ACFQBM_15095</name>
</gene>
<evidence type="ECO:0000313" key="2">
    <source>
        <dbReference type="Proteomes" id="UP001596425"/>
    </source>
</evidence>
<accession>A0ABW1YQG0</accession>
<dbReference type="RefSeq" id="WP_193195107.1">
    <property type="nucleotide sequence ID" value="NZ_JACZFR010000078.1"/>
</dbReference>
<comment type="caution">
    <text evidence="1">The sequence shown here is derived from an EMBL/GenBank/DDBJ whole genome shotgun (WGS) entry which is preliminary data.</text>
</comment>
<protein>
    <submittedName>
        <fullName evidence="1">Uncharacterized protein</fullName>
    </submittedName>
</protein>
<evidence type="ECO:0000313" key="1">
    <source>
        <dbReference type="EMBL" id="MFC6634613.1"/>
    </source>
</evidence>
<keyword evidence="2" id="KW-1185">Reference proteome</keyword>
<sequence>MNNEVQIIAAEYDGFLNALRCFLGYRRVFGCFLLDRKTGYLESHIKKHGENLERQYKADYNEVRSLFGEYLFKPLASRGYKNLENADWNVFEYYGLISTALDENGPWNPIVSGKTIVLEFFPTESVKTVELIVEVGDIAIVTFLANEI</sequence>
<proteinExistence type="predicted"/>
<dbReference type="EMBL" id="JBHSVR010000001">
    <property type="protein sequence ID" value="MFC6634613.1"/>
    <property type="molecule type" value="Genomic_DNA"/>
</dbReference>
<organism evidence="1 2">
    <name type="scientific">Microbulbifer taiwanensis</name>
    <dbReference type="NCBI Taxonomy" id="986746"/>
    <lineage>
        <taxon>Bacteria</taxon>
        <taxon>Pseudomonadati</taxon>
        <taxon>Pseudomonadota</taxon>
        <taxon>Gammaproteobacteria</taxon>
        <taxon>Cellvibrionales</taxon>
        <taxon>Microbulbiferaceae</taxon>
        <taxon>Microbulbifer</taxon>
    </lineage>
</organism>
<reference evidence="2" key="1">
    <citation type="journal article" date="2019" name="Int. J. Syst. Evol. Microbiol.">
        <title>The Global Catalogue of Microorganisms (GCM) 10K type strain sequencing project: providing services to taxonomists for standard genome sequencing and annotation.</title>
        <authorList>
            <consortium name="The Broad Institute Genomics Platform"/>
            <consortium name="The Broad Institute Genome Sequencing Center for Infectious Disease"/>
            <person name="Wu L."/>
            <person name="Ma J."/>
        </authorList>
    </citation>
    <scope>NUCLEOTIDE SEQUENCE [LARGE SCALE GENOMIC DNA]</scope>
    <source>
        <strain evidence="2">CGMCC 1.13718</strain>
    </source>
</reference>